<dbReference type="PANTHER" id="PTHR43122">
    <property type="entry name" value="FERREDOXIN SUBUNIT OF PYRUVATE:FLAVODOXIN OXIDOREDUCTASE-RELATED"/>
    <property type="match status" value="1"/>
</dbReference>
<proteinExistence type="predicted"/>
<name>X1HQ82_9ZZZZ</name>
<dbReference type="EMBL" id="BARU01035138">
    <property type="protein sequence ID" value="GAH71632.1"/>
    <property type="molecule type" value="Genomic_DNA"/>
</dbReference>
<dbReference type="PROSITE" id="PS51379">
    <property type="entry name" value="4FE4S_FER_2"/>
    <property type="match status" value="2"/>
</dbReference>
<dbReference type="Pfam" id="PF12838">
    <property type="entry name" value="Fer4_7"/>
    <property type="match status" value="1"/>
</dbReference>
<dbReference type="PROSITE" id="PS00198">
    <property type="entry name" value="4FE4S_FER_1"/>
    <property type="match status" value="1"/>
</dbReference>
<reference evidence="2" key="1">
    <citation type="journal article" date="2014" name="Front. Microbiol.">
        <title>High frequency of phylogenetically diverse reductive dehalogenase-homologous genes in deep subseafloor sedimentary metagenomes.</title>
        <authorList>
            <person name="Kawai M."/>
            <person name="Futagami T."/>
            <person name="Toyoda A."/>
            <person name="Takaki Y."/>
            <person name="Nishi S."/>
            <person name="Hori S."/>
            <person name="Arai W."/>
            <person name="Tsubouchi T."/>
            <person name="Morono Y."/>
            <person name="Uchiyama I."/>
            <person name="Ito T."/>
            <person name="Fujiyama A."/>
            <person name="Inagaki F."/>
            <person name="Takami H."/>
        </authorList>
    </citation>
    <scope>NUCLEOTIDE SEQUENCE</scope>
    <source>
        <strain evidence="2">Expedition CK06-06</strain>
    </source>
</reference>
<organism evidence="2">
    <name type="scientific">marine sediment metagenome</name>
    <dbReference type="NCBI Taxonomy" id="412755"/>
    <lineage>
        <taxon>unclassified sequences</taxon>
        <taxon>metagenomes</taxon>
        <taxon>ecological metagenomes</taxon>
    </lineage>
</organism>
<dbReference type="PANTHER" id="PTHR43122:SF1">
    <property type="entry name" value="IRON-SULFUR-BINDING PROTEIN"/>
    <property type="match status" value="1"/>
</dbReference>
<dbReference type="SUPFAM" id="SSF54862">
    <property type="entry name" value="4Fe-4S ferredoxins"/>
    <property type="match status" value="1"/>
</dbReference>
<dbReference type="InterPro" id="IPR017896">
    <property type="entry name" value="4Fe4S_Fe-S-bd"/>
</dbReference>
<evidence type="ECO:0000313" key="2">
    <source>
        <dbReference type="EMBL" id="GAH71632.1"/>
    </source>
</evidence>
<dbReference type="Gene3D" id="3.30.70.20">
    <property type="match status" value="2"/>
</dbReference>
<dbReference type="InterPro" id="IPR017900">
    <property type="entry name" value="4Fe4S_Fe_S_CS"/>
</dbReference>
<evidence type="ECO:0000259" key="1">
    <source>
        <dbReference type="PROSITE" id="PS51379"/>
    </source>
</evidence>
<protein>
    <recommendedName>
        <fullName evidence="1">4Fe-4S ferredoxin-type domain-containing protein</fullName>
    </recommendedName>
</protein>
<gene>
    <name evidence="2" type="ORF">S03H2_55050</name>
</gene>
<feature type="domain" description="4Fe-4S ferredoxin-type" evidence="1">
    <location>
        <begin position="33"/>
        <end position="63"/>
    </location>
</feature>
<feature type="domain" description="4Fe-4S ferredoxin-type" evidence="1">
    <location>
        <begin position="1"/>
        <end position="31"/>
    </location>
</feature>
<comment type="caution">
    <text evidence="2">The sequence shown here is derived from an EMBL/GenBank/DDBJ whole genome shotgun (WGS) entry which is preliminary data.</text>
</comment>
<sequence>MSIERIDPELCNGCGICVDSCLMDVIRMDKESKKAIIQYPEECMLCGWCIVDCPENAIYVSPDKYSPLIVSWG</sequence>
<accession>X1HQ82</accession>
<dbReference type="AlphaFoldDB" id="X1HQ82"/>